<dbReference type="EMBL" id="JAUSQM010000001">
    <property type="protein sequence ID" value="MDP9821944.1"/>
    <property type="molecule type" value="Genomic_DNA"/>
</dbReference>
<feature type="transmembrane region" description="Helical" evidence="13">
    <location>
        <begin position="92"/>
        <end position="111"/>
    </location>
</feature>
<feature type="compositionally biased region" description="Basic and acidic residues" evidence="12">
    <location>
        <begin position="554"/>
        <end position="569"/>
    </location>
</feature>
<evidence type="ECO:0000256" key="11">
    <source>
        <dbReference type="ARBA" id="ARBA00049340"/>
    </source>
</evidence>
<keyword evidence="7" id="KW-0479">Metal-binding</keyword>
<evidence type="ECO:0000256" key="7">
    <source>
        <dbReference type="ARBA" id="ARBA00022723"/>
    </source>
</evidence>
<dbReference type="InterPro" id="IPR008972">
    <property type="entry name" value="Cupredoxin"/>
</dbReference>
<evidence type="ECO:0000256" key="8">
    <source>
        <dbReference type="ARBA" id="ARBA00022737"/>
    </source>
</evidence>
<keyword evidence="13" id="KW-0812">Transmembrane</keyword>
<evidence type="ECO:0000256" key="6">
    <source>
        <dbReference type="ARBA" id="ARBA00017290"/>
    </source>
</evidence>
<dbReference type="PRINTS" id="PR00695">
    <property type="entry name" value="CUNO2RDTASE"/>
</dbReference>
<dbReference type="InterPro" id="IPR001287">
    <property type="entry name" value="NO2-reductase_Cu"/>
</dbReference>
<feature type="transmembrane region" description="Helical" evidence="13">
    <location>
        <begin position="340"/>
        <end position="358"/>
    </location>
</feature>
<feature type="transmembrane region" description="Helical" evidence="13">
    <location>
        <begin position="162"/>
        <end position="186"/>
    </location>
</feature>
<evidence type="ECO:0000256" key="3">
    <source>
        <dbReference type="ARBA" id="ARBA00010609"/>
    </source>
</evidence>
<evidence type="ECO:0000259" key="15">
    <source>
        <dbReference type="Pfam" id="PF13473"/>
    </source>
</evidence>
<dbReference type="GO" id="GO:0050421">
    <property type="term" value="F:nitrite reductase (NO-forming) activity"/>
    <property type="evidence" value="ECO:0007669"/>
    <property type="project" value="UniProtKB-EC"/>
</dbReference>
<comment type="similarity">
    <text evidence="3">Belongs to the multicopper oxidase family.</text>
</comment>
<evidence type="ECO:0000256" key="4">
    <source>
        <dbReference type="ARBA" id="ARBA00011233"/>
    </source>
</evidence>
<protein>
    <recommendedName>
        <fullName evidence="6">Copper-containing nitrite reductase</fullName>
        <ecNumber evidence="5">1.7.2.1</ecNumber>
    </recommendedName>
</protein>
<comment type="caution">
    <text evidence="16">The sequence shown here is derived from an EMBL/GenBank/DDBJ whole genome shotgun (WGS) entry which is preliminary data.</text>
</comment>
<evidence type="ECO:0000256" key="12">
    <source>
        <dbReference type="SAM" id="MobiDB-lite"/>
    </source>
</evidence>
<keyword evidence="13" id="KW-0472">Membrane</keyword>
<keyword evidence="17" id="KW-1185">Reference proteome</keyword>
<keyword evidence="10" id="KW-0186">Copper</keyword>
<dbReference type="RefSeq" id="WP_068118854.1">
    <property type="nucleotide sequence ID" value="NZ_CCXJ01000155.1"/>
</dbReference>
<feature type="transmembrane region" description="Helical" evidence="13">
    <location>
        <begin position="232"/>
        <end position="249"/>
    </location>
</feature>
<feature type="transmembrane region" description="Helical" evidence="13">
    <location>
        <begin position="413"/>
        <end position="434"/>
    </location>
</feature>
<keyword evidence="9 16" id="KW-0560">Oxidoreductase</keyword>
<dbReference type="CDD" id="cd11020">
    <property type="entry name" value="CuRO_1_CuNIR"/>
    <property type="match status" value="1"/>
</dbReference>
<comment type="cofactor">
    <cofactor evidence="1">
        <name>Cu(+)</name>
        <dbReference type="ChEBI" id="CHEBI:49552"/>
    </cofactor>
</comment>
<sequence length="865" mass="90469">MRRGFSPLRDLPALVWLTAIPVVAFAHPWIPEPRWLLVHLLLLGAATHSIVVWSQHFADALLRVPSVPRPALLGLLNLGALTVMVGTQTVSWQVTSVGASAVAGAALWHAARLAGQLRRALPVRFAVVVRYYVAAALLLPVGAALGVLLVTALPDPWHGQVLLAHVALNLLGWVGMTVAGTVMTLWPTILRTRLGAGSDAALRRALPLLLAAVLVTAVGCLVGLWPLAAAGLTAYGLGWLVLGVPLAEAARRKPPTEHPAWSMGAGVVWLIGCLVAWAYAVTRGGEAPAVLERFEAIVPFLATGFVAQVLVGALGYLVPSALGGGGRAVRAANEVLNRAGAFRVTAVNLGLLVCALPAPSLVRVLCSLLVLLALAAQIPLLVLAIRASRRARRTAGGPPLSDAAQEPVRRRRAVGSAVAGAAAVMLAVASAVALDPTSVGTVLASAETPGVPATGETTTVRVEAGDMRFTPSRIEVPAGDRLVIEVVNTDTDVHDLVLENGERSGRISPGETARVVVDLVGRDLEGWCSLVGHRQMGMTLDVVVTGGLAADDGTGEHAHHGTDADDRAEPAAAYDPAARPDPGFRASDPTLAPLRGDGPRTRRLTLTVSEVEREVAPGVTQRLWTYNGGAPGPTLHGRVGDEFVITLVNDGTIGHSIDFHAGALAPDRPMRTIGPGESLTYRFTAERAGIWMYHCSTMPMSAHIANGMFGAVVIEPPGLPPVDRSLVLVQGEHYYGPQGGVVDADELAAERPDAVVFNGYADQYFHDPVQVRVGERIRIWVLAAGPNRGTSFHVVGGQFATTYAEGAYLLRDGGPDGTGGAQALALAPAQGGFVELTLPEAGNYPFVSHAMVDAERGARGVLEAR</sequence>
<name>A0ABT9NND2_9ACTN</name>
<dbReference type="InterPro" id="IPR045087">
    <property type="entry name" value="Cu-oxidase_fam"/>
</dbReference>
<dbReference type="Pfam" id="PF13473">
    <property type="entry name" value="Cupredoxin_1"/>
    <property type="match status" value="1"/>
</dbReference>
<feature type="transmembrane region" description="Helical" evidence="13">
    <location>
        <begin position="66"/>
        <end position="86"/>
    </location>
</feature>
<feature type="transmembrane region" description="Helical" evidence="13">
    <location>
        <begin position="206"/>
        <end position="226"/>
    </location>
</feature>
<feature type="transmembrane region" description="Helical" evidence="13">
    <location>
        <begin position="131"/>
        <end position="150"/>
    </location>
</feature>
<keyword evidence="8" id="KW-0677">Repeat</keyword>
<evidence type="ECO:0000256" key="13">
    <source>
        <dbReference type="SAM" id="Phobius"/>
    </source>
</evidence>
<organism evidence="16 17">
    <name type="scientific">Nocardioides massiliensis</name>
    <dbReference type="NCBI Taxonomy" id="1325935"/>
    <lineage>
        <taxon>Bacteria</taxon>
        <taxon>Bacillati</taxon>
        <taxon>Actinomycetota</taxon>
        <taxon>Actinomycetes</taxon>
        <taxon>Propionibacteriales</taxon>
        <taxon>Nocardioidaceae</taxon>
        <taxon>Nocardioides</taxon>
    </lineage>
</organism>
<dbReference type="InterPro" id="IPR028096">
    <property type="entry name" value="EfeO_Cupredoxin"/>
</dbReference>
<dbReference type="EC" id="1.7.2.1" evidence="5"/>
<dbReference type="Proteomes" id="UP001240447">
    <property type="component" value="Unassembled WGS sequence"/>
</dbReference>
<evidence type="ECO:0000256" key="5">
    <source>
        <dbReference type="ARBA" id="ARBA00011882"/>
    </source>
</evidence>
<feature type="transmembrane region" description="Helical" evidence="13">
    <location>
        <begin position="36"/>
        <end position="54"/>
    </location>
</feature>
<feature type="compositionally biased region" description="Low complexity" evidence="12">
    <location>
        <begin position="570"/>
        <end position="581"/>
    </location>
</feature>
<evidence type="ECO:0000259" key="14">
    <source>
        <dbReference type="Pfam" id="PF07732"/>
    </source>
</evidence>
<dbReference type="Pfam" id="PF07732">
    <property type="entry name" value="Cu-oxidase_3"/>
    <property type="match status" value="1"/>
</dbReference>
<feature type="domain" description="EfeO-type cupredoxin-like" evidence="15">
    <location>
        <begin position="454"/>
        <end position="517"/>
    </location>
</feature>
<comment type="catalytic activity">
    <reaction evidence="11">
        <text>nitric oxide + Fe(III)-[cytochrome c] + H2O = Fe(II)-[cytochrome c] + nitrite + 2 H(+)</text>
        <dbReference type="Rhea" id="RHEA:15233"/>
        <dbReference type="Rhea" id="RHEA-COMP:10350"/>
        <dbReference type="Rhea" id="RHEA-COMP:14399"/>
        <dbReference type="ChEBI" id="CHEBI:15377"/>
        <dbReference type="ChEBI" id="CHEBI:15378"/>
        <dbReference type="ChEBI" id="CHEBI:16301"/>
        <dbReference type="ChEBI" id="CHEBI:16480"/>
        <dbReference type="ChEBI" id="CHEBI:29033"/>
        <dbReference type="ChEBI" id="CHEBI:29034"/>
        <dbReference type="EC" id="1.7.2.1"/>
    </reaction>
</comment>
<evidence type="ECO:0000256" key="2">
    <source>
        <dbReference type="ARBA" id="ARBA00001973"/>
    </source>
</evidence>
<evidence type="ECO:0000256" key="1">
    <source>
        <dbReference type="ARBA" id="ARBA00001960"/>
    </source>
</evidence>
<dbReference type="SUPFAM" id="SSF49503">
    <property type="entry name" value="Cupredoxins"/>
    <property type="match status" value="3"/>
</dbReference>
<feature type="transmembrane region" description="Helical" evidence="13">
    <location>
        <begin position="261"/>
        <end position="280"/>
    </location>
</feature>
<dbReference type="Gene3D" id="2.60.40.420">
    <property type="entry name" value="Cupredoxins - blue copper proteins"/>
    <property type="match status" value="3"/>
</dbReference>
<keyword evidence="13" id="KW-1133">Transmembrane helix</keyword>
<feature type="domain" description="Plastocyanin-like" evidence="14">
    <location>
        <begin position="608"/>
        <end position="717"/>
    </location>
</feature>
<feature type="transmembrane region" description="Helical" evidence="13">
    <location>
        <begin position="300"/>
        <end position="319"/>
    </location>
</feature>
<dbReference type="PANTHER" id="PTHR11709:SF394">
    <property type="entry name" value="FI03373P-RELATED"/>
    <property type="match status" value="1"/>
</dbReference>
<evidence type="ECO:0000256" key="10">
    <source>
        <dbReference type="ARBA" id="ARBA00023008"/>
    </source>
</evidence>
<evidence type="ECO:0000256" key="9">
    <source>
        <dbReference type="ARBA" id="ARBA00023002"/>
    </source>
</evidence>
<accession>A0ABT9NND2</accession>
<comment type="cofactor">
    <cofactor evidence="2">
        <name>Cu(2+)</name>
        <dbReference type="ChEBI" id="CHEBI:29036"/>
    </cofactor>
</comment>
<gene>
    <name evidence="16" type="ORF">J2S59_001753</name>
</gene>
<dbReference type="PANTHER" id="PTHR11709">
    <property type="entry name" value="MULTI-COPPER OXIDASE"/>
    <property type="match status" value="1"/>
</dbReference>
<dbReference type="InterPro" id="IPR011707">
    <property type="entry name" value="Cu-oxidase-like_N"/>
</dbReference>
<reference evidence="16 17" key="1">
    <citation type="submission" date="2023-07" db="EMBL/GenBank/DDBJ databases">
        <title>Sequencing the genomes of 1000 actinobacteria strains.</title>
        <authorList>
            <person name="Klenk H.-P."/>
        </authorList>
    </citation>
    <scope>NUCLEOTIDE SEQUENCE [LARGE SCALE GENOMIC DNA]</scope>
    <source>
        <strain evidence="16 17">GD13</strain>
    </source>
</reference>
<evidence type="ECO:0000313" key="16">
    <source>
        <dbReference type="EMBL" id="MDP9821944.1"/>
    </source>
</evidence>
<evidence type="ECO:0000313" key="17">
    <source>
        <dbReference type="Proteomes" id="UP001240447"/>
    </source>
</evidence>
<feature type="transmembrane region" description="Helical" evidence="13">
    <location>
        <begin position="364"/>
        <end position="385"/>
    </location>
</feature>
<feature type="region of interest" description="Disordered" evidence="12">
    <location>
        <begin position="551"/>
        <end position="600"/>
    </location>
</feature>
<comment type="subunit">
    <text evidence="4">Homotrimer.</text>
</comment>
<proteinExistence type="inferred from homology"/>